<dbReference type="RefSeq" id="WP_012309362.1">
    <property type="nucleotide sequence ID" value="NC_010482.1"/>
</dbReference>
<name>B1L4T6_KORCO</name>
<keyword evidence="1" id="KW-0645">Protease</keyword>
<dbReference type="GO" id="GO:0006508">
    <property type="term" value="P:proteolysis"/>
    <property type="evidence" value="ECO:0007669"/>
    <property type="project" value="UniProtKB-KW"/>
</dbReference>
<reference evidence="1 2" key="1">
    <citation type="journal article" date="2008" name="Proc. Natl. Acad. Sci. U.S.A.">
        <title>A korarchaeal genome reveals new insights into the evolution of the Archaea.</title>
        <authorList>
            <person name="Elkins J.G."/>
            <person name="Podar M."/>
            <person name="Graham D.E."/>
            <person name="Makarova K.S."/>
            <person name="Wolf Y."/>
            <person name="Randau L."/>
            <person name="Hedlund B.P."/>
            <person name="Brochier-Armanet C."/>
            <person name="Kunin V."/>
            <person name="Anderson I."/>
            <person name="Lapidus A."/>
            <person name="Goltsman E."/>
            <person name="Barry K."/>
            <person name="Koonin E.V."/>
            <person name="Hugenholtz P."/>
            <person name="Kyrpides N."/>
            <person name="Wanner G."/>
            <person name="Richardson P."/>
            <person name="Keller M."/>
            <person name="Stetter K.O."/>
        </authorList>
    </citation>
    <scope>NUCLEOTIDE SEQUENCE [LARGE SCALE GENOMIC DNA]</scope>
    <source>
        <strain evidence="2">OPF8</strain>
    </source>
</reference>
<dbReference type="HOGENOM" id="CLU_145188_2_0_2"/>
<evidence type="ECO:0000313" key="1">
    <source>
        <dbReference type="EMBL" id="ACB07465.1"/>
    </source>
</evidence>
<gene>
    <name evidence="1" type="ordered locus">Kcr_0715</name>
</gene>
<accession>B1L4T6</accession>
<keyword evidence="2" id="KW-1185">Reference proteome</keyword>
<dbReference type="EnsemblBacteria" id="ACB07465">
    <property type="protein sequence ID" value="ACB07465"/>
    <property type="gene ID" value="Kcr_0715"/>
</dbReference>
<dbReference type="GeneID" id="6093996"/>
<dbReference type="InParanoid" id="B1L4T6"/>
<evidence type="ECO:0000313" key="2">
    <source>
        <dbReference type="Proteomes" id="UP000001686"/>
    </source>
</evidence>
<dbReference type="eggNOG" id="arCOG03744">
    <property type="taxonomic scope" value="Archaea"/>
</dbReference>
<dbReference type="Proteomes" id="UP000001686">
    <property type="component" value="Chromosome"/>
</dbReference>
<protein>
    <submittedName>
        <fullName evidence="1">Predicted aspartyl protease</fullName>
    </submittedName>
</protein>
<sequence>MGFLKVRIGLFNPAQPERAAEVEASVDKGAIYSVVRCDILEQLGVKPIERRKFRAFGGSVERDIGEVGAILMGKRRVIPVIFGEEGDPAVLGVTALEIFWLEVDLVRGVLREAELLLL</sequence>
<dbReference type="OrthoDB" id="25702at2157"/>
<dbReference type="PhylomeDB" id="B1L4T6"/>
<proteinExistence type="predicted"/>
<dbReference type="STRING" id="374847.Kcr_0715"/>
<keyword evidence="1" id="KW-0378">Hydrolase</keyword>
<dbReference type="KEGG" id="kcr:Kcr_0715"/>
<dbReference type="EMBL" id="CP000968">
    <property type="protein sequence ID" value="ACB07465.1"/>
    <property type="molecule type" value="Genomic_DNA"/>
</dbReference>
<organism evidence="1 2">
    <name type="scientific">Korarchaeum cryptofilum (strain OPF8)</name>
    <dbReference type="NCBI Taxonomy" id="374847"/>
    <lineage>
        <taxon>Archaea</taxon>
        <taxon>Thermoproteota</taxon>
        <taxon>Candidatus Korarchaeia</taxon>
        <taxon>Candidatus Korarchaeales</taxon>
        <taxon>Candidatus Korarchaeaceae</taxon>
        <taxon>Candidatus Korarchaeum</taxon>
    </lineage>
</organism>
<dbReference type="GO" id="GO:0008233">
    <property type="term" value="F:peptidase activity"/>
    <property type="evidence" value="ECO:0007669"/>
    <property type="project" value="UniProtKB-KW"/>
</dbReference>
<dbReference type="AlphaFoldDB" id="B1L4T6"/>